<protein>
    <submittedName>
        <fullName evidence="5">SDR family oxidoreductase</fullName>
    </submittedName>
</protein>
<sequence length="308" mass="32255">MTAESGDAVAKEPPRRPPGNCLLFYPIPADDEPDTQAPPDAAHAPGADRRTHELPRPADRPRAHHESLVQERNTTMTSLNGATVLVTGANGGLGTELVKAALDRGARRVYATARSPKEWGDERVVPLRLDVADPEAVDRIARQAGDTTILINNAAVYPKGDLLTASAEDITTTIDTNLLGPIRLTQTLASALRSAKGALVNVGSVLGWLAIGKAHSVSKAGLWMATNAFRLELAPAGVQVLGVYAGPTDTPMQAGNDPAGMNKPSDVASAILDAVEAGDHELFVDELTTKVHTALSAPVTALYPALAQ</sequence>
<name>A0A7T7I3C2_9ACTN</name>
<dbReference type="PANTHER" id="PTHR44169">
    <property type="entry name" value="NADPH-DEPENDENT 1-ACYLDIHYDROXYACETONE PHOSPHATE REDUCTASE"/>
    <property type="match status" value="1"/>
</dbReference>
<dbReference type="AlphaFoldDB" id="A0A7T7I3C2"/>
<dbReference type="Proteomes" id="UP000595636">
    <property type="component" value="Chromosome"/>
</dbReference>
<evidence type="ECO:0000256" key="4">
    <source>
        <dbReference type="SAM" id="MobiDB-lite"/>
    </source>
</evidence>
<comment type="similarity">
    <text evidence="1 3">Belongs to the short-chain dehydrogenases/reductases (SDR) family.</text>
</comment>
<keyword evidence="2" id="KW-0560">Oxidoreductase</keyword>
<feature type="region of interest" description="Disordered" evidence="4">
    <location>
        <begin position="1"/>
        <end position="69"/>
    </location>
</feature>
<dbReference type="SUPFAM" id="SSF51735">
    <property type="entry name" value="NAD(P)-binding Rossmann-fold domains"/>
    <property type="match status" value="1"/>
</dbReference>
<organism evidence="5 6">
    <name type="scientific">Streptomyces liliifuscus</name>
    <dbReference type="NCBI Taxonomy" id="2797636"/>
    <lineage>
        <taxon>Bacteria</taxon>
        <taxon>Bacillati</taxon>
        <taxon>Actinomycetota</taxon>
        <taxon>Actinomycetes</taxon>
        <taxon>Kitasatosporales</taxon>
        <taxon>Streptomycetaceae</taxon>
        <taxon>Streptomyces</taxon>
    </lineage>
</organism>
<evidence type="ECO:0000313" key="5">
    <source>
        <dbReference type="EMBL" id="QQM40284.1"/>
    </source>
</evidence>
<dbReference type="InterPro" id="IPR036291">
    <property type="entry name" value="NAD(P)-bd_dom_sf"/>
</dbReference>
<dbReference type="GO" id="GO:0016491">
    <property type="term" value="F:oxidoreductase activity"/>
    <property type="evidence" value="ECO:0007669"/>
    <property type="project" value="UniProtKB-KW"/>
</dbReference>
<dbReference type="KEGG" id="slf:JEQ17_12930"/>
<evidence type="ECO:0000256" key="2">
    <source>
        <dbReference type="ARBA" id="ARBA00023002"/>
    </source>
</evidence>
<evidence type="ECO:0000256" key="1">
    <source>
        <dbReference type="ARBA" id="ARBA00006484"/>
    </source>
</evidence>
<gene>
    <name evidence="5" type="ORF">JEQ17_12930</name>
</gene>
<evidence type="ECO:0000256" key="3">
    <source>
        <dbReference type="RuleBase" id="RU000363"/>
    </source>
</evidence>
<dbReference type="Gene3D" id="3.40.50.720">
    <property type="entry name" value="NAD(P)-binding Rossmann-like Domain"/>
    <property type="match status" value="1"/>
</dbReference>
<dbReference type="PRINTS" id="PR00081">
    <property type="entry name" value="GDHRDH"/>
</dbReference>
<dbReference type="EMBL" id="CP066831">
    <property type="protein sequence ID" value="QQM40284.1"/>
    <property type="molecule type" value="Genomic_DNA"/>
</dbReference>
<dbReference type="PRINTS" id="PR00080">
    <property type="entry name" value="SDRFAMILY"/>
</dbReference>
<proteinExistence type="inferred from homology"/>
<dbReference type="RefSeq" id="WP_200395403.1">
    <property type="nucleotide sequence ID" value="NZ_CP066831.1"/>
</dbReference>
<evidence type="ECO:0000313" key="6">
    <source>
        <dbReference type="Proteomes" id="UP000595636"/>
    </source>
</evidence>
<dbReference type="Pfam" id="PF00106">
    <property type="entry name" value="adh_short"/>
    <property type="match status" value="1"/>
</dbReference>
<accession>A0A7T7I3C2</accession>
<keyword evidence="6" id="KW-1185">Reference proteome</keyword>
<dbReference type="PANTHER" id="PTHR44169:SF6">
    <property type="entry name" value="NADPH-DEPENDENT 1-ACYLDIHYDROXYACETONE PHOSPHATE REDUCTASE"/>
    <property type="match status" value="1"/>
</dbReference>
<feature type="compositionally biased region" description="Basic and acidic residues" evidence="4">
    <location>
        <begin position="46"/>
        <end position="69"/>
    </location>
</feature>
<reference evidence="5 6" key="1">
    <citation type="submission" date="2020-12" db="EMBL/GenBank/DDBJ databases">
        <title>A novel species.</title>
        <authorList>
            <person name="Li K."/>
        </authorList>
    </citation>
    <scope>NUCLEOTIDE SEQUENCE [LARGE SCALE GENOMIC DNA]</scope>
    <source>
        <strain evidence="5 6">ZYC-3</strain>
    </source>
</reference>
<dbReference type="NCBIfam" id="NF006119">
    <property type="entry name" value="PRK08264.1-5"/>
    <property type="match status" value="1"/>
</dbReference>
<dbReference type="InterPro" id="IPR002347">
    <property type="entry name" value="SDR_fam"/>
</dbReference>